<accession>X2G394</accession>
<organism evidence="2 3">
    <name type="scientific">Rodent Torque teno virus 1</name>
    <dbReference type="NCBI Taxonomy" id="1514664"/>
    <lineage>
        <taxon>Viruses</taxon>
        <taxon>Monodnaviria</taxon>
        <taxon>Shotokuvirae</taxon>
        <taxon>Commensaviricota</taxon>
        <taxon>Cardeaviricetes</taxon>
        <taxon>Sanitavirales</taxon>
        <taxon>Anelloviridae</taxon>
        <taxon>Rhotorquevirus</taxon>
        <taxon>Rhotorquevirus murid1</taxon>
        <taxon>Torque teno rodent virus 1</taxon>
    </lineage>
</organism>
<feature type="compositionally biased region" description="Basic residues" evidence="1">
    <location>
        <begin position="74"/>
        <end position="84"/>
    </location>
</feature>
<evidence type="ECO:0000313" key="3">
    <source>
        <dbReference type="Proteomes" id="UP000116434"/>
    </source>
</evidence>
<proteinExistence type="predicted"/>
<evidence type="ECO:0000313" key="2">
    <source>
        <dbReference type="EMBL" id="AHN14922.1"/>
    </source>
</evidence>
<name>X2G394_9VIRU</name>
<evidence type="ECO:0000256" key="1">
    <source>
        <dbReference type="SAM" id="MobiDB-lite"/>
    </source>
</evidence>
<dbReference type="EMBL" id="KJ194633">
    <property type="protein sequence ID" value="AHN14922.1"/>
    <property type="molecule type" value="Genomic_DNA"/>
</dbReference>
<dbReference type="Proteomes" id="UP000116434">
    <property type="component" value="Genome"/>
</dbReference>
<sequence length="143" mass="16471">MFLLLMIPRRQETASGSHTPQGWWPIQPDLCNGSGQQMVNILKKPGKGLQDLLRRWRPSSLHYKLLRKGRKKLNLKGRKKRYTTSKHEETSPTESSEYSTEDSVFSSSEEETWEDNIPLTPSQDMNRTQFINKLCSNAPVDPP</sequence>
<feature type="region of interest" description="Disordered" evidence="1">
    <location>
        <begin position="74"/>
        <end position="127"/>
    </location>
</feature>
<protein>
    <submittedName>
        <fullName evidence="2">ORF3</fullName>
    </submittedName>
</protein>
<reference evidence="2 3" key="1">
    <citation type="journal article" date="2014" name="J. Gen. Virol.">
        <title>Identification of novel anelloviruses with broad diversity in UK rodents.</title>
        <authorList>
            <person name="Nishiyama S."/>
            <person name="Dutia B.M."/>
            <person name="Stewart J.P."/>
            <person name="Meredith A.L."/>
            <person name="Shaw D.J."/>
            <person name="Simmonds P."/>
            <person name="Sharp C.P."/>
        </authorList>
    </citation>
    <scope>NUCLEOTIDE SEQUENCE [LARGE SCALE GENOMIC DNA]</scope>
    <source>
        <strain evidence="2">MG_ML211_Li_1</strain>
    </source>
</reference>